<comment type="caution">
    <text evidence="3">The sequence shown here is derived from an EMBL/GenBank/DDBJ whole genome shotgun (WGS) entry which is preliminary data.</text>
</comment>
<dbReference type="EMBL" id="JAANOW010000001">
    <property type="protein sequence ID" value="NIH94252.1"/>
    <property type="molecule type" value="Genomic_DNA"/>
</dbReference>
<evidence type="ECO:0000313" key="4">
    <source>
        <dbReference type="Proteomes" id="UP000547444"/>
    </source>
</evidence>
<proteinExistence type="predicted"/>
<evidence type="ECO:0000256" key="2">
    <source>
        <dbReference type="SAM" id="SignalP"/>
    </source>
</evidence>
<name>A0A7X5TWX8_9MYCO</name>
<evidence type="ECO:0000256" key="1">
    <source>
        <dbReference type="SAM" id="Phobius"/>
    </source>
</evidence>
<organism evidence="3 4">
    <name type="scientific">Mycolicibacterium fluoranthenivorans</name>
    <dbReference type="NCBI Taxonomy" id="258505"/>
    <lineage>
        <taxon>Bacteria</taxon>
        <taxon>Bacillati</taxon>
        <taxon>Actinomycetota</taxon>
        <taxon>Actinomycetes</taxon>
        <taxon>Mycobacteriales</taxon>
        <taxon>Mycobacteriaceae</taxon>
        <taxon>Mycolicibacterium</taxon>
    </lineage>
</organism>
<feature type="transmembrane region" description="Helical" evidence="1">
    <location>
        <begin position="31"/>
        <end position="50"/>
    </location>
</feature>
<evidence type="ECO:0000313" key="3">
    <source>
        <dbReference type="EMBL" id="NIH94252.1"/>
    </source>
</evidence>
<dbReference type="RefSeq" id="WP_234901143.1">
    <property type="nucleotide sequence ID" value="NZ_JAANOW010000001.1"/>
</dbReference>
<feature type="signal peptide" evidence="2">
    <location>
        <begin position="1"/>
        <end position="21"/>
    </location>
</feature>
<reference evidence="3 4" key="1">
    <citation type="submission" date="2020-03" db="EMBL/GenBank/DDBJ databases">
        <title>Sequencing the genomes of 1000 actinobacteria strains.</title>
        <authorList>
            <person name="Klenk H.-P."/>
        </authorList>
    </citation>
    <scope>NUCLEOTIDE SEQUENCE [LARGE SCALE GENOMIC DNA]</scope>
    <source>
        <strain evidence="3 4">DSM 44556</strain>
    </source>
</reference>
<dbReference type="Proteomes" id="UP000547444">
    <property type="component" value="Unassembled WGS sequence"/>
</dbReference>
<keyword evidence="4" id="KW-1185">Reference proteome</keyword>
<feature type="chain" id="PRO_5031219105" evidence="2">
    <location>
        <begin position="22"/>
        <end position="67"/>
    </location>
</feature>
<protein>
    <submittedName>
        <fullName evidence="3">Uncharacterized protein</fullName>
    </submittedName>
</protein>
<keyword evidence="1" id="KW-0472">Membrane</keyword>
<keyword evidence="1" id="KW-0812">Transmembrane</keyword>
<gene>
    <name evidence="3" type="ORF">FHU31_001208</name>
</gene>
<keyword evidence="1" id="KW-1133">Transmembrane helix</keyword>
<sequence length="67" mass="6591">MAAVALTTALLAVFTSLAALAALARWLHGYAAMFVVLGLAAAVAAAIAVATAPQHGATTNGETALRN</sequence>
<dbReference type="AlphaFoldDB" id="A0A7X5TWX8"/>
<accession>A0A7X5TWX8</accession>
<keyword evidence="2" id="KW-0732">Signal</keyword>